<dbReference type="InterPro" id="IPR009000">
    <property type="entry name" value="Transl_B-barrel_sf"/>
</dbReference>
<comment type="subunit">
    <text evidence="5">Binds ribosomal protein uS19.</text>
</comment>
<proteinExistence type="inferred from homology"/>
<dbReference type="PANTHER" id="PTHR33692:SF1">
    <property type="entry name" value="RIBOSOME MATURATION FACTOR RIMM"/>
    <property type="match status" value="1"/>
</dbReference>
<evidence type="ECO:0000256" key="4">
    <source>
        <dbReference type="ARBA" id="ARBA00023186"/>
    </source>
</evidence>
<comment type="subcellular location">
    <subcellularLocation>
        <location evidence="5">Cytoplasm</location>
    </subcellularLocation>
</comment>
<dbReference type="InterPro" id="IPR056792">
    <property type="entry name" value="PRC_RimM"/>
</dbReference>
<evidence type="ECO:0000256" key="1">
    <source>
        <dbReference type="ARBA" id="ARBA00022490"/>
    </source>
</evidence>
<dbReference type="PATRIC" id="fig|667014.3.peg.1280"/>
<dbReference type="eggNOG" id="COG0806">
    <property type="taxonomic scope" value="Bacteria"/>
</dbReference>
<evidence type="ECO:0000256" key="3">
    <source>
        <dbReference type="ARBA" id="ARBA00022552"/>
    </source>
</evidence>
<dbReference type="EMBL" id="CP002683">
    <property type="protein sequence ID" value="AEH45111.1"/>
    <property type="molecule type" value="Genomic_DNA"/>
</dbReference>
<accession>F8A8M2</accession>
<dbReference type="HOGENOM" id="CLU_077636_3_2_0"/>
<reference evidence="8 9" key="2">
    <citation type="journal article" date="2012" name="Stand. Genomic Sci.">
        <title>Complete genome sequence of the thermophilic sulfate-reducing ocean bacterium Thermodesulfatator indicus type strain (CIR29812(T)).</title>
        <authorList>
            <person name="Anderson I."/>
            <person name="Saunders E."/>
            <person name="Lapidus A."/>
            <person name="Nolan M."/>
            <person name="Lucas S."/>
            <person name="Tice H."/>
            <person name="Del Rio T.G."/>
            <person name="Cheng J.F."/>
            <person name="Han C."/>
            <person name="Tapia R."/>
            <person name="Goodwin L.A."/>
            <person name="Pitluck S."/>
            <person name="Liolios K."/>
            <person name="Mavromatis K."/>
            <person name="Pagani I."/>
            <person name="Ivanova N."/>
            <person name="Mikhailova N."/>
            <person name="Pati A."/>
            <person name="Chen A."/>
            <person name="Palaniappan K."/>
            <person name="Land M."/>
            <person name="Hauser L."/>
            <person name="Jeffries C.D."/>
            <person name="Chang Y.J."/>
            <person name="Brambilla E.M."/>
            <person name="Rohde M."/>
            <person name="Spring S."/>
            <person name="Goker M."/>
            <person name="Detter J.C."/>
            <person name="Woyke T."/>
            <person name="Bristow J."/>
            <person name="Eisen J.A."/>
            <person name="Markowitz V."/>
            <person name="Hugenholtz P."/>
            <person name="Kyrpides N.C."/>
            <person name="Klenk H.P."/>
        </authorList>
    </citation>
    <scope>NUCLEOTIDE SEQUENCE [LARGE SCALE GENOMIC DNA]</scope>
    <source>
        <strain evidence="9">DSM 15286 / JCM 11887 / CIR29812</strain>
    </source>
</reference>
<dbReference type="GO" id="GO:0042274">
    <property type="term" value="P:ribosomal small subunit biogenesis"/>
    <property type="evidence" value="ECO:0007669"/>
    <property type="project" value="UniProtKB-UniRule"/>
</dbReference>
<comment type="domain">
    <text evidence="5">The PRC barrel domain binds ribosomal protein uS19.</text>
</comment>
<keyword evidence="3 5" id="KW-0698">rRNA processing</keyword>
<dbReference type="InterPro" id="IPR036976">
    <property type="entry name" value="RimM_N_sf"/>
</dbReference>
<evidence type="ECO:0000259" key="7">
    <source>
        <dbReference type="Pfam" id="PF24986"/>
    </source>
</evidence>
<dbReference type="PANTHER" id="PTHR33692">
    <property type="entry name" value="RIBOSOME MATURATION FACTOR RIMM"/>
    <property type="match status" value="1"/>
</dbReference>
<dbReference type="Gene3D" id="2.30.30.240">
    <property type="entry name" value="PRC-barrel domain"/>
    <property type="match status" value="1"/>
</dbReference>
<keyword evidence="4 5" id="KW-0143">Chaperone</keyword>
<reference evidence="9" key="1">
    <citation type="submission" date="2011-04" db="EMBL/GenBank/DDBJ databases">
        <title>The complete genome of Thermodesulfatator indicus DSM 15286.</title>
        <authorList>
            <person name="Lucas S."/>
            <person name="Copeland A."/>
            <person name="Lapidus A."/>
            <person name="Bruce D."/>
            <person name="Goodwin L."/>
            <person name="Pitluck S."/>
            <person name="Peters L."/>
            <person name="Kyrpides N."/>
            <person name="Mavromatis K."/>
            <person name="Pagani I."/>
            <person name="Ivanova N."/>
            <person name="Saunders L."/>
            <person name="Detter J.C."/>
            <person name="Tapia R."/>
            <person name="Han C."/>
            <person name="Land M."/>
            <person name="Hauser L."/>
            <person name="Markowitz V."/>
            <person name="Cheng J.-F."/>
            <person name="Hugenholtz P."/>
            <person name="Woyke T."/>
            <person name="Wu D."/>
            <person name="Spring S."/>
            <person name="Schroeder M."/>
            <person name="Brambilla E."/>
            <person name="Klenk H.-P."/>
            <person name="Eisen J.A."/>
        </authorList>
    </citation>
    <scope>NUCLEOTIDE SEQUENCE [LARGE SCALE GENOMIC DNA]</scope>
    <source>
        <strain evidence="9">DSM 15286 / JCM 11887 / CIR29812</strain>
    </source>
</reference>
<evidence type="ECO:0000259" key="6">
    <source>
        <dbReference type="Pfam" id="PF01782"/>
    </source>
</evidence>
<dbReference type="Proteomes" id="UP000006793">
    <property type="component" value="Chromosome"/>
</dbReference>
<dbReference type="InParanoid" id="F8A8M2"/>
<comment type="similarity">
    <text evidence="5">Belongs to the RimM family.</text>
</comment>
<dbReference type="AlphaFoldDB" id="F8A8M2"/>
<dbReference type="KEGG" id="tid:Thein_1243"/>
<dbReference type="InterPro" id="IPR011961">
    <property type="entry name" value="RimM"/>
</dbReference>
<dbReference type="HAMAP" id="MF_00014">
    <property type="entry name" value="Ribosome_mat_RimM"/>
    <property type="match status" value="1"/>
</dbReference>
<keyword evidence="1 5" id="KW-0963">Cytoplasm</keyword>
<evidence type="ECO:0000256" key="5">
    <source>
        <dbReference type="HAMAP-Rule" id="MF_00014"/>
    </source>
</evidence>
<dbReference type="Pfam" id="PF24986">
    <property type="entry name" value="PRC_RimM"/>
    <property type="match status" value="1"/>
</dbReference>
<dbReference type="GO" id="GO:0005737">
    <property type="term" value="C:cytoplasm"/>
    <property type="evidence" value="ECO:0007669"/>
    <property type="project" value="UniProtKB-SubCell"/>
</dbReference>
<keyword evidence="9" id="KW-1185">Reference proteome</keyword>
<name>F8A8M2_THEID</name>
<dbReference type="SUPFAM" id="SSF50346">
    <property type="entry name" value="PRC-barrel domain"/>
    <property type="match status" value="1"/>
</dbReference>
<dbReference type="NCBIfam" id="TIGR02273">
    <property type="entry name" value="16S_RimM"/>
    <property type="match status" value="1"/>
</dbReference>
<evidence type="ECO:0000313" key="9">
    <source>
        <dbReference type="Proteomes" id="UP000006793"/>
    </source>
</evidence>
<dbReference type="FunCoup" id="F8A8M2">
    <property type="interactions" value="391"/>
</dbReference>
<dbReference type="STRING" id="667014.Thein_1243"/>
<dbReference type="InterPro" id="IPR011033">
    <property type="entry name" value="PRC_barrel-like_sf"/>
</dbReference>
<sequence length="177" mass="20347">MDQSRKIPIGKVARAHGIKGEVKVLPYPLLNFEVITRIPRFYRRLGREDYEILEVEKFRPAPGEGYLFKFKGIDDRDAAEKLHDIELFVNLEDLPPKEENEFYVFELIGLKVILPDGKELGEVVGLMPVGPYELLEVRVEPRKTIYLPMVEDIISEIDLKKGVIYATPPPDLLESQL</sequence>
<keyword evidence="2 5" id="KW-0690">Ribosome biogenesis</keyword>
<dbReference type="SUPFAM" id="SSF50447">
    <property type="entry name" value="Translation proteins"/>
    <property type="match status" value="1"/>
</dbReference>
<evidence type="ECO:0000256" key="2">
    <source>
        <dbReference type="ARBA" id="ARBA00022517"/>
    </source>
</evidence>
<dbReference type="PaxDb" id="667014-Thein_1243"/>
<evidence type="ECO:0000313" key="8">
    <source>
        <dbReference type="EMBL" id="AEH45111.1"/>
    </source>
</evidence>
<dbReference type="GO" id="GO:0005840">
    <property type="term" value="C:ribosome"/>
    <property type="evidence" value="ECO:0007669"/>
    <property type="project" value="InterPro"/>
</dbReference>
<dbReference type="Gene3D" id="2.40.30.60">
    <property type="entry name" value="RimM"/>
    <property type="match status" value="1"/>
</dbReference>
<feature type="domain" description="Ribosome maturation factor RimM PRC barrel" evidence="7">
    <location>
        <begin position="105"/>
        <end position="172"/>
    </location>
</feature>
<organism evidence="8 9">
    <name type="scientific">Thermodesulfatator indicus (strain DSM 15286 / JCM 11887 / CIR29812)</name>
    <dbReference type="NCBI Taxonomy" id="667014"/>
    <lineage>
        <taxon>Bacteria</taxon>
        <taxon>Pseudomonadati</taxon>
        <taxon>Thermodesulfobacteriota</taxon>
        <taxon>Thermodesulfobacteria</taxon>
        <taxon>Thermodesulfobacteriales</taxon>
        <taxon>Thermodesulfatatoraceae</taxon>
        <taxon>Thermodesulfatator</taxon>
    </lineage>
</organism>
<dbReference type="GO" id="GO:0006364">
    <property type="term" value="P:rRNA processing"/>
    <property type="evidence" value="ECO:0007669"/>
    <property type="project" value="UniProtKB-UniRule"/>
</dbReference>
<dbReference type="InterPro" id="IPR002676">
    <property type="entry name" value="RimM_N"/>
</dbReference>
<protein>
    <recommendedName>
        <fullName evidence="5">Ribosome maturation factor RimM</fullName>
    </recommendedName>
</protein>
<gene>
    <name evidence="5" type="primary">rimM</name>
    <name evidence="8" type="ordered locus">Thein_1243</name>
</gene>
<dbReference type="GO" id="GO:0043022">
    <property type="term" value="F:ribosome binding"/>
    <property type="evidence" value="ECO:0007669"/>
    <property type="project" value="InterPro"/>
</dbReference>
<dbReference type="RefSeq" id="WP_013907853.1">
    <property type="nucleotide sequence ID" value="NC_015681.1"/>
</dbReference>
<comment type="function">
    <text evidence="5">An accessory protein needed during the final step in the assembly of 30S ribosomal subunit, possibly for assembly of the head region. Essential for efficient processing of 16S rRNA. May be needed both before and after RbfA during the maturation of 16S rRNA. It has affinity for free ribosomal 30S subunits but not for 70S ribosomes.</text>
</comment>
<feature type="domain" description="RimM N-terminal" evidence="6">
    <location>
        <begin position="9"/>
        <end position="91"/>
    </location>
</feature>
<dbReference type="Pfam" id="PF01782">
    <property type="entry name" value="RimM"/>
    <property type="match status" value="1"/>
</dbReference>